<dbReference type="AlphaFoldDB" id="A0A2I2KVF7"/>
<evidence type="ECO:0000313" key="2">
    <source>
        <dbReference type="EMBL" id="SNQ49636.1"/>
    </source>
</evidence>
<reference evidence="2 3" key="1">
    <citation type="submission" date="2017-06" db="EMBL/GenBank/DDBJ databases">
        <authorList>
            <person name="Kim H.J."/>
            <person name="Triplett B.A."/>
        </authorList>
    </citation>
    <scope>NUCLEOTIDE SEQUENCE [LARGE SCALE GENOMIC DNA]</scope>
    <source>
        <strain evidence="2">FRACA_ARgP5</strain>
    </source>
</reference>
<evidence type="ECO:0000256" key="1">
    <source>
        <dbReference type="SAM" id="Phobius"/>
    </source>
</evidence>
<dbReference type="RefSeq" id="WP_101833092.1">
    <property type="nucleotide sequence ID" value="NZ_FZMO01000288.1"/>
</dbReference>
<accession>A0A2I2KVF7</accession>
<dbReference type="OrthoDB" id="9984488at2"/>
<dbReference type="EMBL" id="FZMO01000288">
    <property type="protein sequence ID" value="SNQ49636.1"/>
    <property type="molecule type" value="Genomic_DNA"/>
</dbReference>
<feature type="transmembrane region" description="Helical" evidence="1">
    <location>
        <begin position="35"/>
        <end position="58"/>
    </location>
</feature>
<gene>
    <name evidence="2" type="ORF">FRACA_3580004</name>
</gene>
<name>A0A2I2KVF7_9ACTN</name>
<keyword evidence="3" id="KW-1185">Reference proteome</keyword>
<protein>
    <submittedName>
        <fullName evidence="2">Uncharacterized protein</fullName>
    </submittedName>
</protein>
<sequence length="59" mass="6009">MTSLATVEPTADALRALALEIDELESLDAPFDWHAFWVGAEAGAVAVAVIGGGIALALT</sequence>
<keyword evidence="1" id="KW-1133">Transmembrane helix</keyword>
<dbReference type="Proteomes" id="UP000234331">
    <property type="component" value="Unassembled WGS sequence"/>
</dbReference>
<organism evidence="2 3">
    <name type="scientific">Frankia canadensis</name>
    <dbReference type="NCBI Taxonomy" id="1836972"/>
    <lineage>
        <taxon>Bacteria</taxon>
        <taxon>Bacillati</taxon>
        <taxon>Actinomycetota</taxon>
        <taxon>Actinomycetes</taxon>
        <taxon>Frankiales</taxon>
        <taxon>Frankiaceae</taxon>
        <taxon>Frankia</taxon>
    </lineage>
</organism>
<dbReference type="NCBIfam" id="NF041808">
    <property type="entry name" value="daptide_123"/>
    <property type="match status" value="1"/>
</dbReference>
<proteinExistence type="predicted"/>
<keyword evidence="1" id="KW-0812">Transmembrane</keyword>
<evidence type="ECO:0000313" key="3">
    <source>
        <dbReference type="Proteomes" id="UP000234331"/>
    </source>
</evidence>
<keyword evidence="1" id="KW-0472">Membrane</keyword>